<dbReference type="EMBL" id="LELK01000004">
    <property type="protein sequence ID" value="KMM37275.1"/>
    <property type="molecule type" value="Genomic_DNA"/>
</dbReference>
<dbReference type="CDD" id="cd18787">
    <property type="entry name" value="SF2_C_DEAD"/>
    <property type="match status" value="1"/>
</dbReference>
<evidence type="ECO:0000259" key="7">
    <source>
        <dbReference type="PROSITE" id="PS51194"/>
    </source>
</evidence>
<accession>A0A0J6CVS2</accession>
<evidence type="ECO:0000259" key="6">
    <source>
        <dbReference type="PROSITE" id="PS51192"/>
    </source>
</evidence>
<keyword evidence="2" id="KW-0378">Hydrolase</keyword>
<dbReference type="PROSITE" id="PS51192">
    <property type="entry name" value="HELICASE_ATP_BIND_1"/>
    <property type="match status" value="1"/>
</dbReference>
<dbReference type="GO" id="GO:0005829">
    <property type="term" value="C:cytosol"/>
    <property type="evidence" value="ECO:0007669"/>
    <property type="project" value="TreeGrafter"/>
</dbReference>
<dbReference type="GO" id="GO:0016787">
    <property type="term" value="F:hydrolase activity"/>
    <property type="evidence" value="ECO:0007669"/>
    <property type="project" value="UniProtKB-KW"/>
</dbReference>
<feature type="region of interest" description="Disordered" evidence="5">
    <location>
        <begin position="360"/>
        <end position="379"/>
    </location>
</feature>
<dbReference type="InterPro" id="IPR027417">
    <property type="entry name" value="P-loop_NTPase"/>
</dbReference>
<protein>
    <recommendedName>
        <fullName evidence="10">RNA helicase</fullName>
    </recommendedName>
</protein>
<dbReference type="PROSITE" id="PS51194">
    <property type="entry name" value="HELICASE_CTER"/>
    <property type="match status" value="1"/>
</dbReference>
<dbReference type="InterPro" id="IPR050547">
    <property type="entry name" value="DEAD_box_RNA_helicases"/>
</dbReference>
<dbReference type="STRING" id="157733.AB986_15550"/>
<dbReference type="GO" id="GO:0003724">
    <property type="term" value="F:RNA helicase activity"/>
    <property type="evidence" value="ECO:0007669"/>
    <property type="project" value="TreeGrafter"/>
</dbReference>
<name>A0A0J6CVS2_9BACL</name>
<keyword evidence="3" id="KW-0347">Helicase</keyword>
<dbReference type="GO" id="GO:0005840">
    <property type="term" value="C:ribosome"/>
    <property type="evidence" value="ECO:0007669"/>
    <property type="project" value="TreeGrafter"/>
</dbReference>
<evidence type="ECO:0008006" key="10">
    <source>
        <dbReference type="Google" id="ProtNLM"/>
    </source>
</evidence>
<dbReference type="Pfam" id="PF00271">
    <property type="entry name" value="Helicase_C"/>
    <property type="match status" value="1"/>
</dbReference>
<dbReference type="Proteomes" id="UP000035996">
    <property type="component" value="Unassembled WGS sequence"/>
</dbReference>
<keyword evidence="4" id="KW-0067">ATP-binding</keyword>
<dbReference type="AlphaFoldDB" id="A0A0J6CVS2"/>
<sequence>MKMFDHHPFLSENWQAAGFTDLSQVQEKAIPRIMDGEDLLVEAPTGTGKTLAYLLPILQKMDPEKNKTQAIILAPTRELAMQVFEVSQGFLKGSGMTAASLIGGAAVKRQLEKLKKHPQLIVGTPNRIAELIDMKKLKMNEVKTIVADEADQVLHPSTIEDVSYICQSALRDCQLLFFSATISDKVLVQAKKLSDDPSVLSIAATDDEKKAIDHSYYVTNRREKPELLRKLARKDGVKALAFVNNSNYLSRLKDILATKKISFDVLDSSTNKTERKNVLNRFRNDQVQLLLTTDLAARGLDIDNITHVFHYDLSEDARTYLHRSGRTGRMGKEGSVVTLLLPGEEKYLEKITQKLELDLKRNVAPKSANKPNNKRGKNK</sequence>
<feature type="domain" description="Helicase ATP-binding" evidence="6">
    <location>
        <begin position="30"/>
        <end position="200"/>
    </location>
</feature>
<organism evidence="8 9">
    <name type="scientific">Guptibacillus hwajinpoensis</name>
    <dbReference type="NCBI Taxonomy" id="208199"/>
    <lineage>
        <taxon>Bacteria</taxon>
        <taxon>Bacillati</taxon>
        <taxon>Bacillota</taxon>
        <taxon>Bacilli</taxon>
        <taxon>Bacillales</taxon>
        <taxon>Guptibacillaceae</taxon>
        <taxon>Guptibacillus</taxon>
    </lineage>
</organism>
<dbReference type="PATRIC" id="fig|157733.3.peg.1189"/>
<evidence type="ECO:0000256" key="4">
    <source>
        <dbReference type="ARBA" id="ARBA00022840"/>
    </source>
</evidence>
<reference evidence="8" key="1">
    <citation type="submission" date="2015-06" db="EMBL/GenBank/DDBJ databases">
        <authorList>
            <person name="Liu B."/>
            <person name="Wang J."/>
            <person name="Zhu Y."/>
            <person name="Liu G."/>
            <person name="Chen Q."/>
            <person name="Zheng C."/>
            <person name="Che J."/>
            <person name="Ge C."/>
            <person name="Shi H."/>
            <person name="Pan Z."/>
            <person name="Liu X."/>
        </authorList>
    </citation>
    <scope>NUCLEOTIDE SEQUENCE [LARGE SCALE GENOMIC DNA]</scope>
    <source>
        <strain evidence="8">DSM 16346</strain>
    </source>
</reference>
<proteinExistence type="predicted"/>
<dbReference type="CDD" id="cd00268">
    <property type="entry name" value="DEADc"/>
    <property type="match status" value="1"/>
</dbReference>
<keyword evidence="1" id="KW-0547">Nucleotide-binding</keyword>
<dbReference type="Pfam" id="PF00270">
    <property type="entry name" value="DEAD"/>
    <property type="match status" value="1"/>
</dbReference>
<dbReference type="OrthoDB" id="9805696at2"/>
<evidence type="ECO:0000256" key="3">
    <source>
        <dbReference type="ARBA" id="ARBA00022806"/>
    </source>
</evidence>
<dbReference type="GO" id="GO:0005524">
    <property type="term" value="F:ATP binding"/>
    <property type="evidence" value="ECO:0007669"/>
    <property type="project" value="UniProtKB-KW"/>
</dbReference>
<dbReference type="PANTHER" id="PTHR47963">
    <property type="entry name" value="DEAD-BOX ATP-DEPENDENT RNA HELICASE 47, MITOCHONDRIAL"/>
    <property type="match status" value="1"/>
</dbReference>
<feature type="domain" description="Helicase C-terminal" evidence="7">
    <location>
        <begin position="223"/>
        <end position="372"/>
    </location>
</feature>
<dbReference type="GO" id="GO:0009409">
    <property type="term" value="P:response to cold"/>
    <property type="evidence" value="ECO:0007669"/>
    <property type="project" value="TreeGrafter"/>
</dbReference>
<comment type="caution">
    <text evidence="8">The sequence shown here is derived from an EMBL/GenBank/DDBJ whole genome shotgun (WGS) entry which is preliminary data.</text>
</comment>
<dbReference type="SMART" id="SM00490">
    <property type="entry name" value="HELICc"/>
    <property type="match status" value="1"/>
</dbReference>
<evidence type="ECO:0000313" key="9">
    <source>
        <dbReference type="Proteomes" id="UP000035996"/>
    </source>
</evidence>
<dbReference type="RefSeq" id="WP_048312166.1">
    <property type="nucleotide sequence ID" value="NZ_CP119526.1"/>
</dbReference>
<dbReference type="GO" id="GO:0033592">
    <property type="term" value="F:RNA strand annealing activity"/>
    <property type="evidence" value="ECO:0007669"/>
    <property type="project" value="TreeGrafter"/>
</dbReference>
<dbReference type="PANTHER" id="PTHR47963:SF7">
    <property type="entry name" value="ATP-DEPENDENT RNA HELICASE YFML-RELATED"/>
    <property type="match status" value="1"/>
</dbReference>
<evidence type="ECO:0000256" key="1">
    <source>
        <dbReference type="ARBA" id="ARBA00022741"/>
    </source>
</evidence>
<dbReference type="SMART" id="SM00487">
    <property type="entry name" value="DEXDc"/>
    <property type="match status" value="1"/>
</dbReference>
<keyword evidence="9" id="KW-1185">Reference proteome</keyword>
<dbReference type="InterPro" id="IPR011545">
    <property type="entry name" value="DEAD/DEAH_box_helicase_dom"/>
</dbReference>
<dbReference type="InterPro" id="IPR044742">
    <property type="entry name" value="DEAD/DEAH_RhlB"/>
</dbReference>
<dbReference type="SUPFAM" id="SSF52540">
    <property type="entry name" value="P-loop containing nucleoside triphosphate hydrolases"/>
    <property type="match status" value="1"/>
</dbReference>
<dbReference type="InterPro" id="IPR001650">
    <property type="entry name" value="Helicase_C-like"/>
</dbReference>
<evidence type="ECO:0000256" key="5">
    <source>
        <dbReference type="SAM" id="MobiDB-lite"/>
    </source>
</evidence>
<gene>
    <name evidence="8" type="ORF">AB986_15550</name>
</gene>
<evidence type="ECO:0000313" key="8">
    <source>
        <dbReference type="EMBL" id="KMM37275.1"/>
    </source>
</evidence>
<dbReference type="InterPro" id="IPR014001">
    <property type="entry name" value="Helicase_ATP-bd"/>
</dbReference>
<evidence type="ECO:0000256" key="2">
    <source>
        <dbReference type="ARBA" id="ARBA00022801"/>
    </source>
</evidence>
<dbReference type="Gene3D" id="3.40.50.300">
    <property type="entry name" value="P-loop containing nucleotide triphosphate hydrolases"/>
    <property type="match status" value="2"/>
</dbReference>